<feature type="domain" description="HTH cro/C1-type" evidence="1">
    <location>
        <begin position="64"/>
        <end position="118"/>
    </location>
</feature>
<dbReference type="EMBL" id="AQHW01000027">
    <property type="protein sequence ID" value="KKB48479.1"/>
    <property type="molecule type" value="Genomic_DNA"/>
</dbReference>
<dbReference type="Proteomes" id="UP000033035">
    <property type="component" value="Unassembled WGS sequence"/>
</dbReference>
<dbReference type="GO" id="GO:0003677">
    <property type="term" value="F:DNA binding"/>
    <property type="evidence" value="ECO:0007669"/>
    <property type="project" value="InterPro"/>
</dbReference>
<dbReference type="AlphaFoldDB" id="A0A0F5ISC6"/>
<dbReference type="InterPro" id="IPR010982">
    <property type="entry name" value="Lambda_DNA-bd_dom_sf"/>
</dbReference>
<keyword evidence="3" id="KW-1185">Reference proteome</keyword>
<dbReference type="PATRIC" id="fig|1203610.3.peg.5042"/>
<dbReference type="Pfam" id="PF01381">
    <property type="entry name" value="HTH_3"/>
    <property type="match status" value="1"/>
</dbReference>
<evidence type="ECO:0000259" key="1">
    <source>
        <dbReference type="PROSITE" id="PS50943"/>
    </source>
</evidence>
<dbReference type="RefSeq" id="WP_007653102.1">
    <property type="nucleotide sequence ID" value="NZ_AUAE01000030.1"/>
</dbReference>
<sequence>MAKIKDKKQYDAACARIEELLKVVSNNTPTDDKNYLELDLLSDLVADYEEEHFPVETPLLVDVLKLRMYEMNLTQTKLSELLSVSPSRVSEYLSGKCEPTLKVARDISRKLNIDANIVLGV</sequence>
<protein>
    <recommendedName>
        <fullName evidence="1">HTH cro/C1-type domain-containing protein</fullName>
    </recommendedName>
</protein>
<evidence type="ECO:0000313" key="2">
    <source>
        <dbReference type="EMBL" id="KKB48479.1"/>
    </source>
</evidence>
<evidence type="ECO:0000313" key="3">
    <source>
        <dbReference type="Proteomes" id="UP000033035"/>
    </source>
</evidence>
<proteinExistence type="predicted"/>
<name>A0A0F5ISC6_9BACT</name>
<dbReference type="GeneID" id="69979700"/>
<dbReference type="PROSITE" id="PS50943">
    <property type="entry name" value="HTH_CROC1"/>
    <property type="match status" value="1"/>
</dbReference>
<gene>
    <name evidence="2" type="ORF">HMPREF1536_04946</name>
</gene>
<dbReference type="SUPFAM" id="SSF47413">
    <property type="entry name" value="lambda repressor-like DNA-binding domains"/>
    <property type="match status" value="1"/>
</dbReference>
<dbReference type="STRING" id="1203610.HMPREF1536_04946"/>
<dbReference type="HOGENOM" id="CLU_125852_1_0_10"/>
<organism evidence="2 3">
    <name type="scientific">Parabacteroides gordonii MS-1 = DSM 23371</name>
    <dbReference type="NCBI Taxonomy" id="1203610"/>
    <lineage>
        <taxon>Bacteria</taxon>
        <taxon>Pseudomonadati</taxon>
        <taxon>Bacteroidota</taxon>
        <taxon>Bacteroidia</taxon>
        <taxon>Bacteroidales</taxon>
        <taxon>Tannerellaceae</taxon>
        <taxon>Parabacteroides</taxon>
    </lineage>
</organism>
<dbReference type="SMART" id="SM00530">
    <property type="entry name" value="HTH_XRE"/>
    <property type="match status" value="1"/>
</dbReference>
<comment type="caution">
    <text evidence="2">The sequence shown here is derived from an EMBL/GenBank/DDBJ whole genome shotgun (WGS) entry which is preliminary data.</text>
</comment>
<dbReference type="Gene3D" id="1.10.260.40">
    <property type="entry name" value="lambda repressor-like DNA-binding domains"/>
    <property type="match status" value="1"/>
</dbReference>
<accession>A0A0F5ISC6</accession>
<dbReference type="InterPro" id="IPR001387">
    <property type="entry name" value="Cro/C1-type_HTH"/>
</dbReference>
<reference evidence="2 3" key="1">
    <citation type="submission" date="2013-04" db="EMBL/GenBank/DDBJ databases">
        <title>The Genome Sequence of Parabacteroides gordonii DSM 23371.</title>
        <authorList>
            <consortium name="The Broad Institute Genomics Platform"/>
            <person name="Earl A."/>
            <person name="Ward D."/>
            <person name="Feldgarden M."/>
            <person name="Gevers D."/>
            <person name="Martens E."/>
            <person name="Sakamoto M."/>
            <person name="Benno Y."/>
            <person name="Suzuki N."/>
            <person name="Matsunaga N."/>
            <person name="Koshihara K."/>
            <person name="Seki M."/>
            <person name="Komiya H."/>
            <person name="Walker B."/>
            <person name="Young S."/>
            <person name="Zeng Q."/>
            <person name="Gargeya S."/>
            <person name="Fitzgerald M."/>
            <person name="Haas B."/>
            <person name="Abouelleil A."/>
            <person name="Allen A.W."/>
            <person name="Alvarado L."/>
            <person name="Arachchi H.M."/>
            <person name="Berlin A.M."/>
            <person name="Chapman S.B."/>
            <person name="Gainer-Dewar J."/>
            <person name="Goldberg J."/>
            <person name="Griggs A."/>
            <person name="Gujja S."/>
            <person name="Hansen M."/>
            <person name="Howarth C."/>
            <person name="Imamovic A."/>
            <person name="Ireland A."/>
            <person name="Larimer J."/>
            <person name="McCowan C."/>
            <person name="Murphy C."/>
            <person name="Pearson M."/>
            <person name="Poon T.W."/>
            <person name="Priest M."/>
            <person name="Roberts A."/>
            <person name="Saif S."/>
            <person name="Shea T."/>
            <person name="Sisk P."/>
            <person name="Sykes S."/>
            <person name="Wortman J."/>
            <person name="Nusbaum C."/>
            <person name="Birren B."/>
        </authorList>
    </citation>
    <scope>NUCLEOTIDE SEQUENCE [LARGE SCALE GENOMIC DNA]</scope>
    <source>
        <strain evidence="2 3">MS-1</strain>
    </source>
</reference>
<dbReference type="CDD" id="cd00093">
    <property type="entry name" value="HTH_XRE"/>
    <property type="match status" value="1"/>
</dbReference>